<comment type="caution">
    <text evidence="19">The sequence shown here is derived from an EMBL/GenBank/DDBJ whole genome shotgun (WGS) entry which is preliminary data.</text>
</comment>
<evidence type="ECO:0000256" key="17">
    <source>
        <dbReference type="SAM" id="MobiDB-lite"/>
    </source>
</evidence>
<keyword evidence="10" id="KW-0671">Queuosine biosynthesis</keyword>
<feature type="region of interest" description="Disordered" evidence="17">
    <location>
        <begin position="382"/>
        <end position="408"/>
    </location>
</feature>
<dbReference type="InterPro" id="IPR004453">
    <property type="entry name" value="QueG"/>
</dbReference>
<dbReference type="InterPro" id="IPR036631">
    <property type="entry name" value="MGMT_N_sf"/>
</dbReference>
<dbReference type="InterPro" id="IPR013542">
    <property type="entry name" value="QueG_DUF1730"/>
</dbReference>
<organism evidence="19 20">
    <name type="scientific">Paenibacillus dendrobii</name>
    <dbReference type="NCBI Taxonomy" id="2691084"/>
    <lineage>
        <taxon>Bacteria</taxon>
        <taxon>Bacillati</taxon>
        <taxon>Bacillota</taxon>
        <taxon>Bacilli</taxon>
        <taxon>Bacillales</taxon>
        <taxon>Paenibacillaceae</taxon>
        <taxon>Paenibacillus</taxon>
    </lineage>
</organism>
<dbReference type="SUPFAM" id="SSF53155">
    <property type="entry name" value="Methylated DNA-protein cysteine methyltransferase domain"/>
    <property type="match status" value="1"/>
</dbReference>
<evidence type="ECO:0000256" key="4">
    <source>
        <dbReference type="ARBA" id="ARBA00022490"/>
    </source>
</evidence>
<dbReference type="SMART" id="SM00567">
    <property type="entry name" value="EZ_HEAT"/>
    <property type="match status" value="2"/>
</dbReference>
<dbReference type="NCBIfam" id="TIGR00276">
    <property type="entry name" value="tRNA epoxyqueuosine(34) reductase QueG"/>
    <property type="match status" value="1"/>
</dbReference>
<dbReference type="InterPro" id="IPR004155">
    <property type="entry name" value="PBS_lyase_HEAT"/>
</dbReference>
<keyword evidence="8" id="KW-0479">Metal-binding</keyword>
<evidence type="ECO:0000256" key="9">
    <source>
        <dbReference type="ARBA" id="ARBA00022763"/>
    </source>
</evidence>
<name>A0A7X3ILB2_9BACL</name>
<keyword evidence="3" id="KW-0004">4Fe-4S</keyword>
<evidence type="ECO:0000256" key="7">
    <source>
        <dbReference type="ARBA" id="ARBA00022694"/>
    </source>
</evidence>
<dbReference type="GO" id="GO:0006307">
    <property type="term" value="P:DNA alkylation repair"/>
    <property type="evidence" value="ECO:0007669"/>
    <property type="project" value="UniProtKB-UniRule"/>
</dbReference>
<dbReference type="InterPro" id="IPR036388">
    <property type="entry name" value="WH-like_DNA-bd_sf"/>
</dbReference>
<keyword evidence="5 16" id="KW-0489">Methyltransferase</keyword>
<proteinExistence type="inferred from homology"/>
<evidence type="ECO:0000256" key="10">
    <source>
        <dbReference type="ARBA" id="ARBA00022785"/>
    </source>
</evidence>
<dbReference type="AlphaFoldDB" id="A0A7X3ILB2"/>
<dbReference type="PROSITE" id="PS00374">
    <property type="entry name" value="MGMT"/>
    <property type="match status" value="1"/>
</dbReference>
<dbReference type="Pfam" id="PF08331">
    <property type="entry name" value="QueG_DUF1730"/>
    <property type="match status" value="1"/>
</dbReference>
<dbReference type="Pfam" id="PF01035">
    <property type="entry name" value="DNA_binding_1"/>
    <property type="match status" value="1"/>
</dbReference>
<protein>
    <recommendedName>
        <fullName evidence="16">Methylated-DNA--protein-cysteine methyltransferase</fullName>
        <ecNumber evidence="16">2.1.1.63</ecNumber>
    </recommendedName>
    <alternativeName>
        <fullName evidence="16">6-O-methylguanine-DNA methyltransferase</fullName>
        <shortName evidence="16">MGMT</shortName>
    </alternativeName>
    <alternativeName>
        <fullName evidence="16">O-6-methylguanine-DNA-alkyltransferase</fullName>
    </alternativeName>
</protein>
<dbReference type="PROSITE" id="PS00198">
    <property type="entry name" value="4FE4S_FER_1"/>
    <property type="match status" value="1"/>
</dbReference>
<evidence type="ECO:0000313" key="19">
    <source>
        <dbReference type="EMBL" id="MWV45598.1"/>
    </source>
</evidence>
<dbReference type="Gene3D" id="3.30.160.70">
    <property type="entry name" value="Methylated DNA-protein cysteine methyltransferase domain"/>
    <property type="match status" value="1"/>
</dbReference>
<evidence type="ECO:0000256" key="11">
    <source>
        <dbReference type="ARBA" id="ARBA00023002"/>
    </source>
</evidence>
<evidence type="ECO:0000256" key="15">
    <source>
        <dbReference type="ARBA" id="ARBA00049348"/>
    </source>
</evidence>
<dbReference type="CDD" id="cd06445">
    <property type="entry name" value="ATase"/>
    <property type="match status" value="1"/>
</dbReference>
<dbReference type="SUPFAM" id="SSF46767">
    <property type="entry name" value="Methylated DNA-protein cysteine methyltransferase, C-terminal domain"/>
    <property type="match status" value="1"/>
</dbReference>
<evidence type="ECO:0000256" key="16">
    <source>
        <dbReference type="HAMAP-Rule" id="MF_00772"/>
    </source>
</evidence>
<dbReference type="FunFam" id="1.10.10.10:FF:000214">
    <property type="entry name" value="Methylated-DNA--protein-cysteine methyltransferase"/>
    <property type="match status" value="1"/>
</dbReference>
<evidence type="ECO:0000256" key="1">
    <source>
        <dbReference type="ARBA" id="ARBA00001286"/>
    </source>
</evidence>
<dbReference type="PROSITE" id="PS51379">
    <property type="entry name" value="4FE4S_FER_2"/>
    <property type="match status" value="1"/>
</dbReference>
<dbReference type="InterPro" id="IPR008332">
    <property type="entry name" value="MethylG_MeTrfase_N"/>
</dbReference>
<dbReference type="EC" id="2.1.1.63" evidence="16"/>
<dbReference type="GO" id="GO:0003908">
    <property type="term" value="F:methylated-DNA-[protein]-cysteine S-methyltransferase activity"/>
    <property type="evidence" value="ECO:0007669"/>
    <property type="project" value="UniProtKB-UniRule"/>
</dbReference>
<gene>
    <name evidence="19" type="primary">queG</name>
    <name evidence="19" type="ORF">GRF59_18455</name>
</gene>
<dbReference type="GO" id="GO:0046872">
    <property type="term" value="F:metal ion binding"/>
    <property type="evidence" value="ECO:0007669"/>
    <property type="project" value="UniProtKB-KW"/>
</dbReference>
<dbReference type="EMBL" id="WUBI01000003">
    <property type="protein sequence ID" value="MWV45598.1"/>
    <property type="molecule type" value="Genomic_DNA"/>
</dbReference>
<evidence type="ECO:0000313" key="20">
    <source>
        <dbReference type="Proteomes" id="UP000460318"/>
    </source>
</evidence>
<feature type="domain" description="4Fe-4S ferredoxin-type" evidence="18">
    <location>
        <begin position="188"/>
        <end position="218"/>
    </location>
</feature>
<dbReference type="InterPro" id="IPR016024">
    <property type="entry name" value="ARM-type_fold"/>
</dbReference>
<dbReference type="GO" id="GO:0008616">
    <property type="term" value="P:tRNA queuosine(34) biosynthetic process"/>
    <property type="evidence" value="ECO:0007669"/>
    <property type="project" value="UniProtKB-KW"/>
</dbReference>
<comment type="subcellular location">
    <subcellularLocation>
        <location evidence="16">Cytoplasm</location>
    </subcellularLocation>
</comment>
<dbReference type="Pfam" id="PF13484">
    <property type="entry name" value="Fer4_16"/>
    <property type="match status" value="1"/>
</dbReference>
<dbReference type="Gene3D" id="3.30.70.20">
    <property type="match status" value="1"/>
</dbReference>
<evidence type="ECO:0000256" key="3">
    <source>
        <dbReference type="ARBA" id="ARBA00022485"/>
    </source>
</evidence>
<comment type="function">
    <text evidence="16">Involved in the cellular defense against the biological effects of O6-methylguanine (O6-MeG) and O4-methylthymine (O4-MeT) in DNA. Repairs the methylated nucleobase in DNA by stoichiometrically transferring the methyl group to a cysteine residue in the enzyme. This is a suicide reaction: the enzyme is irreversibly inactivated.</text>
</comment>
<dbReference type="InterPro" id="IPR014048">
    <property type="entry name" value="MethylDNA_cys_MeTrfase_DNA-bd"/>
</dbReference>
<keyword evidence="11 19" id="KW-0560">Oxidoreductase</keyword>
<keyword evidence="14 16" id="KW-0234">DNA repair</keyword>
<comment type="catalytic activity">
    <reaction evidence="15 16">
        <text>a 6-O-methyl-2'-deoxyguanosine in DNA + L-cysteinyl-[protein] = S-methyl-L-cysteinyl-[protein] + a 2'-deoxyguanosine in DNA</text>
        <dbReference type="Rhea" id="RHEA:24000"/>
        <dbReference type="Rhea" id="RHEA-COMP:10131"/>
        <dbReference type="Rhea" id="RHEA-COMP:10132"/>
        <dbReference type="Rhea" id="RHEA-COMP:11367"/>
        <dbReference type="Rhea" id="RHEA-COMP:11368"/>
        <dbReference type="ChEBI" id="CHEBI:29950"/>
        <dbReference type="ChEBI" id="CHEBI:82612"/>
        <dbReference type="ChEBI" id="CHEBI:85445"/>
        <dbReference type="ChEBI" id="CHEBI:85448"/>
        <dbReference type="EC" id="2.1.1.63"/>
    </reaction>
</comment>
<comment type="catalytic activity">
    <reaction evidence="1 16">
        <text>a 4-O-methyl-thymidine in DNA + L-cysteinyl-[protein] = a thymidine in DNA + S-methyl-L-cysteinyl-[protein]</text>
        <dbReference type="Rhea" id="RHEA:53428"/>
        <dbReference type="Rhea" id="RHEA-COMP:10131"/>
        <dbReference type="Rhea" id="RHEA-COMP:10132"/>
        <dbReference type="Rhea" id="RHEA-COMP:13555"/>
        <dbReference type="Rhea" id="RHEA-COMP:13556"/>
        <dbReference type="ChEBI" id="CHEBI:29950"/>
        <dbReference type="ChEBI" id="CHEBI:82612"/>
        <dbReference type="ChEBI" id="CHEBI:137386"/>
        <dbReference type="ChEBI" id="CHEBI:137387"/>
        <dbReference type="EC" id="2.1.1.63"/>
    </reaction>
</comment>
<keyword evidence="9 16" id="KW-0227">DNA damage</keyword>
<evidence type="ECO:0000256" key="13">
    <source>
        <dbReference type="ARBA" id="ARBA00023014"/>
    </source>
</evidence>
<dbReference type="RefSeq" id="WP_160499713.1">
    <property type="nucleotide sequence ID" value="NZ_WUBI01000003.1"/>
</dbReference>
<dbReference type="InterPro" id="IPR017896">
    <property type="entry name" value="4Fe4S_Fe-S-bd"/>
</dbReference>
<dbReference type="InterPro" id="IPR036217">
    <property type="entry name" value="MethylDNA_cys_MeTrfase_DNAb"/>
</dbReference>
<dbReference type="PANTHER" id="PTHR30002">
    <property type="entry name" value="EPOXYQUEUOSINE REDUCTASE"/>
    <property type="match status" value="1"/>
</dbReference>
<sequence>MRHSAYAPPSSPWEQLKREIKEAAADFGIDEIGFAAADPFDSLKDILQNHRDLGYESGFEEPDLDKRITPTLPSAEPASLISIAIAYSSKMTDAPKNEPGKYRGVLSRSSWGKDYHHVLREAMGKLEAFIRERVPDAVLDSMVDTGALVDRAVAERAGIGFSGKNCCIISPKWGSWIFLGDMVTNIPFPPDTPVTEDCGDCTLCIDACPTGALVGPGQLNAQRCISFLTQTKGFLTDEIMRKIGNRLYGCDTCQVICPKNKGKHWTHHEDLLPVPEKDRPLLLPILDLTNREFKEKFGESAAAWRGRKPIQRNAVIALGNYKDKSAVPKLEEVLLNDPRPELRGTAAWSLGRIGGEEALNIMNKAIAAEQDEKVREMLGEAKEQLQSQTKAEAAETESEAPEFSSALGGEPETIYYDEMQSKIGPLTLCATDKGLCLIEFGSFSVKEAVLQKWSRTWCGGGDFEHNDERLADAKRQMGEYFAGQRKEFDVMLDLRGTPFQLQVWATLADIPYGEIRSYGAIAEEIKRPKAIRAVSGAVNKNPVPVIVPCHRVLESDGSLTGYRGGLENKRQLLLLEDALPARNTRIEE</sequence>
<dbReference type="GO" id="GO:0051539">
    <property type="term" value="F:4 iron, 4 sulfur cluster binding"/>
    <property type="evidence" value="ECO:0007669"/>
    <property type="project" value="UniProtKB-KW"/>
</dbReference>
<keyword evidence="20" id="KW-1185">Reference proteome</keyword>
<evidence type="ECO:0000256" key="6">
    <source>
        <dbReference type="ARBA" id="ARBA00022679"/>
    </source>
</evidence>
<keyword evidence="12" id="KW-0408">Iron</keyword>
<keyword evidence="4 16" id="KW-0963">Cytoplasm</keyword>
<dbReference type="Gene3D" id="1.25.10.10">
    <property type="entry name" value="Leucine-rich Repeat Variant"/>
    <property type="match status" value="1"/>
</dbReference>
<dbReference type="NCBIfam" id="TIGR00589">
    <property type="entry name" value="ogt"/>
    <property type="match status" value="1"/>
</dbReference>
<dbReference type="HAMAP" id="MF_00772">
    <property type="entry name" value="OGT"/>
    <property type="match status" value="1"/>
</dbReference>
<comment type="similarity">
    <text evidence="2 16">Belongs to the MGMT family.</text>
</comment>
<dbReference type="GO" id="GO:0032259">
    <property type="term" value="P:methylation"/>
    <property type="evidence" value="ECO:0007669"/>
    <property type="project" value="UniProtKB-KW"/>
</dbReference>
<dbReference type="SUPFAM" id="SSF48371">
    <property type="entry name" value="ARM repeat"/>
    <property type="match status" value="1"/>
</dbReference>
<dbReference type="InterPro" id="IPR017900">
    <property type="entry name" value="4Fe4S_Fe_S_CS"/>
</dbReference>
<reference evidence="19 20" key="1">
    <citation type="submission" date="2019-12" db="EMBL/GenBank/DDBJ databases">
        <title>Paenibacillus sp. nov., an endophytic bacterium isolated from the stem of Dendrobium.</title>
        <authorList>
            <person name="Zhao R."/>
        </authorList>
    </citation>
    <scope>NUCLEOTIDE SEQUENCE [LARGE SCALE GENOMIC DNA]</scope>
    <source>
        <strain evidence="19 20">HJL G12</strain>
    </source>
</reference>
<dbReference type="GO" id="GO:0005737">
    <property type="term" value="C:cytoplasm"/>
    <property type="evidence" value="ECO:0007669"/>
    <property type="project" value="UniProtKB-SubCell"/>
</dbReference>
<evidence type="ECO:0000259" key="18">
    <source>
        <dbReference type="PROSITE" id="PS51379"/>
    </source>
</evidence>
<dbReference type="InterPro" id="IPR023546">
    <property type="entry name" value="MGMT"/>
</dbReference>
<dbReference type="InterPro" id="IPR011989">
    <property type="entry name" value="ARM-like"/>
</dbReference>
<comment type="miscellaneous">
    <text evidence="16">This enzyme catalyzes only one turnover and therefore is not strictly catalytic. According to one definition, an enzyme is a biocatalyst that acts repeatedly and over many reaction cycles.</text>
</comment>
<keyword evidence="7" id="KW-0819">tRNA processing</keyword>
<accession>A0A7X3ILB2</accession>
<evidence type="ECO:0000256" key="14">
    <source>
        <dbReference type="ARBA" id="ARBA00023204"/>
    </source>
</evidence>
<keyword evidence="13" id="KW-0411">Iron-sulfur</keyword>
<evidence type="ECO:0000256" key="5">
    <source>
        <dbReference type="ARBA" id="ARBA00022603"/>
    </source>
</evidence>
<evidence type="ECO:0000256" key="12">
    <source>
        <dbReference type="ARBA" id="ARBA00023004"/>
    </source>
</evidence>
<evidence type="ECO:0000256" key="8">
    <source>
        <dbReference type="ARBA" id="ARBA00022723"/>
    </source>
</evidence>
<dbReference type="Pfam" id="PF13646">
    <property type="entry name" value="HEAT_2"/>
    <property type="match status" value="1"/>
</dbReference>
<dbReference type="Gene3D" id="1.10.10.10">
    <property type="entry name" value="Winged helix-like DNA-binding domain superfamily/Winged helix DNA-binding domain"/>
    <property type="match status" value="1"/>
</dbReference>
<dbReference type="Pfam" id="PF02870">
    <property type="entry name" value="Methyltransf_1N"/>
    <property type="match status" value="1"/>
</dbReference>
<evidence type="ECO:0000256" key="2">
    <source>
        <dbReference type="ARBA" id="ARBA00008711"/>
    </source>
</evidence>
<dbReference type="GO" id="GO:0052693">
    <property type="term" value="F:epoxyqueuosine reductase activity"/>
    <property type="evidence" value="ECO:0007669"/>
    <property type="project" value="TreeGrafter"/>
</dbReference>
<dbReference type="PANTHER" id="PTHR30002:SF4">
    <property type="entry name" value="EPOXYQUEUOSINE REDUCTASE"/>
    <property type="match status" value="1"/>
</dbReference>
<keyword evidence="6 16" id="KW-0808">Transferase</keyword>
<dbReference type="Proteomes" id="UP000460318">
    <property type="component" value="Unassembled WGS sequence"/>
</dbReference>
<feature type="active site" description="Nucleophile; methyl group acceptor" evidence="16">
    <location>
        <position position="549"/>
    </location>
</feature>
<dbReference type="InterPro" id="IPR001497">
    <property type="entry name" value="MethylDNA_cys_MeTrfase_AS"/>
</dbReference>
<dbReference type="SUPFAM" id="SSF54862">
    <property type="entry name" value="4Fe-4S ferredoxins"/>
    <property type="match status" value="1"/>
</dbReference>